<evidence type="ECO:0000256" key="3">
    <source>
        <dbReference type="ARBA" id="ARBA00023242"/>
    </source>
</evidence>
<dbReference type="Proteomes" id="UP000759537">
    <property type="component" value="Unassembled WGS sequence"/>
</dbReference>
<reference evidence="10" key="2">
    <citation type="journal article" date="2020" name="Nat. Commun.">
        <title>Large-scale genome sequencing of mycorrhizal fungi provides insights into the early evolution of symbiotic traits.</title>
        <authorList>
            <person name="Miyauchi S."/>
            <person name="Kiss E."/>
            <person name="Kuo A."/>
            <person name="Drula E."/>
            <person name="Kohler A."/>
            <person name="Sanchez-Garcia M."/>
            <person name="Morin E."/>
            <person name="Andreopoulos B."/>
            <person name="Barry K.W."/>
            <person name="Bonito G."/>
            <person name="Buee M."/>
            <person name="Carver A."/>
            <person name="Chen C."/>
            <person name="Cichocki N."/>
            <person name="Clum A."/>
            <person name="Culley D."/>
            <person name="Crous P.W."/>
            <person name="Fauchery L."/>
            <person name="Girlanda M."/>
            <person name="Hayes R.D."/>
            <person name="Keri Z."/>
            <person name="LaButti K."/>
            <person name="Lipzen A."/>
            <person name="Lombard V."/>
            <person name="Magnuson J."/>
            <person name="Maillard F."/>
            <person name="Murat C."/>
            <person name="Nolan M."/>
            <person name="Ohm R.A."/>
            <person name="Pangilinan J."/>
            <person name="Pereira M.F."/>
            <person name="Perotto S."/>
            <person name="Peter M."/>
            <person name="Pfister S."/>
            <person name="Riley R."/>
            <person name="Sitrit Y."/>
            <person name="Stielow J.B."/>
            <person name="Szollosi G."/>
            <person name="Zifcakova L."/>
            <person name="Stursova M."/>
            <person name="Spatafora J.W."/>
            <person name="Tedersoo L."/>
            <person name="Vaario L.M."/>
            <person name="Yamada A."/>
            <person name="Yan M."/>
            <person name="Wang P."/>
            <person name="Xu J."/>
            <person name="Bruns T."/>
            <person name="Baldrian P."/>
            <person name="Vilgalys R."/>
            <person name="Dunand C."/>
            <person name="Henrissat B."/>
            <person name="Grigoriev I.V."/>
            <person name="Hibbett D."/>
            <person name="Nagy L.G."/>
            <person name="Martin F.M."/>
        </authorList>
    </citation>
    <scope>NUCLEOTIDE SEQUENCE</scope>
    <source>
        <strain evidence="10">Prilba</strain>
    </source>
</reference>
<evidence type="ECO:0000256" key="1">
    <source>
        <dbReference type="ARBA" id="ARBA00004123"/>
    </source>
</evidence>
<evidence type="ECO:0000313" key="11">
    <source>
        <dbReference type="Proteomes" id="UP000759537"/>
    </source>
</evidence>
<dbReference type="EC" id="3.1.3.16" evidence="6"/>
<accession>A0A9P5TAM7</accession>
<dbReference type="InterPro" id="IPR036412">
    <property type="entry name" value="HAD-like_sf"/>
</dbReference>
<feature type="compositionally biased region" description="Acidic residues" evidence="7">
    <location>
        <begin position="754"/>
        <end position="769"/>
    </location>
</feature>
<dbReference type="PROSITE" id="PS50172">
    <property type="entry name" value="BRCT"/>
    <property type="match status" value="1"/>
</dbReference>
<dbReference type="Pfam" id="PF03031">
    <property type="entry name" value="NIF"/>
    <property type="match status" value="1"/>
</dbReference>
<dbReference type="CDD" id="cd07521">
    <property type="entry name" value="HAD_FCP1-like"/>
    <property type="match status" value="1"/>
</dbReference>
<proteinExistence type="predicted"/>
<dbReference type="GO" id="GO:0008420">
    <property type="term" value="F:RNA polymerase II CTD heptapeptide repeat phosphatase activity"/>
    <property type="evidence" value="ECO:0007669"/>
    <property type="project" value="UniProtKB-UniRule"/>
</dbReference>
<dbReference type="PANTHER" id="PTHR23081:SF36">
    <property type="entry name" value="RNA POLYMERASE II SUBUNIT A C-TERMINAL DOMAIN PHOSPHATASE"/>
    <property type="match status" value="1"/>
</dbReference>
<feature type="compositionally biased region" description="Basic and acidic residues" evidence="7">
    <location>
        <begin position="723"/>
        <end position="733"/>
    </location>
</feature>
<comment type="function">
    <text evidence="6">This promotes the activity of RNA polymerase II.</text>
</comment>
<dbReference type="Gene3D" id="3.40.50.1000">
    <property type="entry name" value="HAD superfamily/HAD-like"/>
    <property type="match status" value="1"/>
</dbReference>
<keyword evidence="2 6" id="KW-0378">Hydrolase</keyword>
<dbReference type="NCBIfam" id="TIGR02250">
    <property type="entry name" value="FCP1_euk"/>
    <property type="match status" value="1"/>
</dbReference>
<dbReference type="PROSITE" id="PS50969">
    <property type="entry name" value="FCP1"/>
    <property type="match status" value="1"/>
</dbReference>
<feature type="region of interest" description="Disordered" evidence="7">
    <location>
        <begin position="463"/>
        <end position="502"/>
    </location>
</feature>
<dbReference type="PANTHER" id="PTHR23081">
    <property type="entry name" value="RNA POLYMERASE II CTD PHOSPHATASE"/>
    <property type="match status" value="1"/>
</dbReference>
<organism evidence="10 11">
    <name type="scientific">Russula ochroleuca</name>
    <dbReference type="NCBI Taxonomy" id="152965"/>
    <lineage>
        <taxon>Eukaryota</taxon>
        <taxon>Fungi</taxon>
        <taxon>Dikarya</taxon>
        <taxon>Basidiomycota</taxon>
        <taxon>Agaricomycotina</taxon>
        <taxon>Agaricomycetes</taxon>
        <taxon>Russulales</taxon>
        <taxon>Russulaceae</taxon>
        <taxon>Russula</taxon>
    </lineage>
</organism>
<comment type="catalytic activity">
    <reaction evidence="5 6">
        <text>O-phospho-L-threonyl-[protein] + H2O = L-threonyl-[protein] + phosphate</text>
        <dbReference type="Rhea" id="RHEA:47004"/>
        <dbReference type="Rhea" id="RHEA-COMP:11060"/>
        <dbReference type="Rhea" id="RHEA-COMP:11605"/>
        <dbReference type="ChEBI" id="CHEBI:15377"/>
        <dbReference type="ChEBI" id="CHEBI:30013"/>
        <dbReference type="ChEBI" id="CHEBI:43474"/>
        <dbReference type="ChEBI" id="CHEBI:61977"/>
        <dbReference type="EC" id="3.1.3.16"/>
    </reaction>
</comment>
<evidence type="ECO:0000256" key="4">
    <source>
        <dbReference type="ARBA" id="ARBA00047761"/>
    </source>
</evidence>
<dbReference type="InterPro" id="IPR004274">
    <property type="entry name" value="FCP1_dom"/>
</dbReference>
<keyword evidence="3 6" id="KW-0539">Nucleus</keyword>
<dbReference type="InterPro" id="IPR023214">
    <property type="entry name" value="HAD_sf"/>
</dbReference>
<feature type="region of interest" description="Disordered" evidence="7">
    <location>
        <begin position="376"/>
        <end position="422"/>
    </location>
</feature>
<dbReference type="SUPFAM" id="SSF56784">
    <property type="entry name" value="HAD-like"/>
    <property type="match status" value="1"/>
</dbReference>
<feature type="domain" description="FCP1 homology" evidence="9">
    <location>
        <begin position="154"/>
        <end position="377"/>
    </location>
</feature>
<evidence type="ECO:0000256" key="7">
    <source>
        <dbReference type="SAM" id="MobiDB-lite"/>
    </source>
</evidence>
<dbReference type="SUPFAM" id="SSF52113">
    <property type="entry name" value="BRCT domain"/>
    <property type="match status" value="1"/>
</dbReference>
<evidence type="ECO:0000313" key="10">
    <source>
        <dbReference type="EMBL" id="KAF8482049.1"/>
    </source>
</evidence>
<dbReference type="InterPro" id="IPR039189">
    <property type="entry name" value="Fcp1"/>
</dbReference>
<dbReference type="Gene3D" id="3.40.50.10190">
    <property type="entry name" value="BRCT domain"/>
    <property type="match status" value="1"/>
</dbReference>
<name>A0A9P5TAM7_9AGAM</name>
<feature type="compositionally biased region" description="Polar residues" evidence="7">
    <location>
        <begin position="412"/>
        <end position="422"/>
    </location>
</feature>
<feature type="region of interest" description="Disordered" evidence="7">
    <location>
        <begin position="656"/>
        <end position="896"/>
    </location>
</feature>
<feature type="compositionally biased region" description="Acidic residues" evidence="7">
    <location>
        <begin position="683"/>
        <end position="692"/>
    </location>
</feature>
<dbReference type="CDD" id="cd17729">
    <property type="entry name" value="BRCT_CTDP1"/>
    <property type="match status" value="1"/>
</dbReference>
<dbReference type="AlphaFoldDB" id="A0A9P5TAM7"/>
<dbReference type="OrthoDB" id="10249888at2759"/>
<feature type="region of interest" description="Disordered" evidence="7">
    <location>
        <begin position="193"/>
        <end position="218"/>
    </location>
</feature>
<feature type="compositionally biased region" description="Polar residues" evidence="7">
    <location>
        <begin position="193"/>
        <end position="209"/>
    </location>
</feature>
<feature type="compositionally biased region" description="Acidic residues" evidence="7">
    <location>
        <begin position="864"/>
        <end position="896"/>
    </location>
</feature>
<dbReference type="GO" id="GO:0005634">
    <property type="term" value="C:nucleus"/>
    <property type="evidence" value="ECO:0007669"/>
    <property type="project" value="UniProtKB-SubCell"/>
</dbReference>
<feature type="compositionally biased region" description="Basic and acidic residues" evidence="7">
    <location>
        <begin position="834"/>
        <end position="852"/>
    </location>
</feature>
<evidence type="ECO:0000256" key="5">
    <source>
        <dbReference type="ARBA" id="ARBA00048336"/>
    </source>
</evidence>
<feature type="compositionally biased region" description="Polar residues" evidence="7">
    <location>
        <begin position="807"/>
        <end position="818"/>
    </location>
</feature>
<evidence type="ECO:0000259" key="9">
    <source>
        <dbReference type="PROSITE" id="PS50969"/>
    </source>
</evidence>
<dbReference type="Pfam" id="PF12738">
    <property type="entry name" value="PTCB-BRCT"/>
    <property type="match status" value="1"/>
</dbReference>
<reference evidence="10" key="1">
    <citation type="submission" date="2019-10" db="EMBL/GenBank/DDBJ databases">
        <authorList>
            <consortium name="DOE Joint Genome Institute"/>
            <person name="Kuo A."/>
            <person name="Miyauchi S."/>
            <person name="Kiss E."/>
            <person name="Drula E."/>
            <person name="Kohler A."/>
            <person name="Sanchez-Garcia M."/>
            <person name="Andreopoulos B."/>
            <person name="Barry K.W."/>
            <person name="Bonito G."/>
            <person name="Buee M."/>
            <person name="Carver A."/>
            <person name="Chen C."/>
            <person name="Cichocki N."/>
            <person name="Clum A."/>
            <person name="Culley D."/>
            <person name="Crous P.W."/>
            <person name="Fauchery L."/>
            <person name="Girlanda M."/>
            <person name="Hayes R."/>
            <person name="Keri Z."/>
            <person name="LaButti K."/>
            <person name="Lipzen A."/>
            <person name="Lombard V."/>
            <person name="Magnuson J."/>
            <person name="Maillard F."/>
            <person name="Morin E."/>
            <person name="Murat C."/>
            <person name="Nolan M."/>
            <person name="Ohm R."/>
            <person name="Pangilinan J."/>
            <person name="Pereira M."/>
            <person name="Perotto S."/>
            <person name="Peter M."/>
            <person name="Riley R."/>
            <person name="Sitrit Y."/>
            <person name="Stielow B."/>
            <person name="Szollosi G."/>
            <person name="Zifcakova L."/>
            <person name="Stursova M."/>
            <person name="Spatafora J.W."/>
            <person name="Tedersoo L."/>
            <person name="Vaario L.-M."/>
            <person name="Yamada A."/>
            <person name="Yan M."/>
            <person name="Wang P."/>
            <person name="Xu J."/>
            <person name="Bruns T."/>
            <person name="Baldrian P."/>
            <person name="Vilgalys R."/>
            <person name="Henrissat B."/>
            <person name="Grigoriev I.V."/>
            <person name="Hibbett D."/>
            <person name="Nagy L.G."/>
            <person name="Martin F.M."/>
        </authorList>
    </citation>
    <scope>NUCLEOTIDE SEQUENCE</scope>
    <source>
        <strain evidence="10">Prilba</strain>
    </source>
</reference>
<evidence type="ECO:0000256" key="2">
    <source>
        <dbReference type="ARBA" id="ARBA00022801"/>
    </source>
</evidence>
<dbReference type="SMART" id="SM00577">
    <property type="entry name" value="CPDc"/>
    <property type="match status" value="1"/>
</dbReference>
<sequence>MSSSSSQLFLPPGTPFPVTLVTIQAKPSDSVQRGSPLLTYSFSSQPSSPGERPQVLFGTWDCPVEGTIERWCVKERDVITSDEKVVLYISEPCKHGVQMGGLCALCGKDMTQSDYTGFSNEARASIQMTHSANGPKVSLEEAQRIERETAEHLLSTRKLSLIVDLDQTIVHATVDPTVGDWIKEGEAWEARQANNKVSPEAENGSNEPSQVEDDEVNPNWEALKDVKKFRLGPESFGLPSWPDKRTKGKERAVETQGCLYYVKPRPGWLGFLSSVATKYEMHVYTMGTRAYAEEVCKAIDPDGKFFCGRILSRDESGSLTQKSLQRLFPVDTSMVVIIDDRADVWEWSPNLVKVIPYDFFVGIGDINSTFLPKLDASTSTVPQMPPATAGREPQTDPGPTPSASTPGPLPDDSQSNTISTSSADEAVAAEILQKEMIARNSLALEAQVEERPLAKLQEELQEAANGQLASESPASSISGQGENTSKPSETPGEKHHHRKALLKNDDVELQRIKRLLDIVHEQFFEAYDTQPSDNGGNAKILNKAQPSSSILYDVRIIIPGLRLQTFDGLHILFSSVIPLDTRPETTDIWNLAEAFGASCHTEFSSEVTHLVAAKRGTAKIDQARKRGNIKIVWLAWFTDSIARWERQDETSYLMDEPRSLSATAPDTASSPAPPDAQQISSDPEPDADDWDVEPGSRKGDSGTVTPGVAAQGGGTVDEDELDDLKRISEESRNLELSLSWEDVDEELREFLASGDEEDDNDDEDDDGDDGASSKGVRRRSGNDRRETGGSVSGTSTPRTRRKRLRSLTPSEAGLNSGNDDLLRSPLSKRKKLAKERQNASRLKESISPEEFGHYALPTVANAREEDEEDGDEDDESIFGDDDEDDFLARELEEEMG</sequence>
<protein>
    <recommendedName>
        <fullName evidence="6">RNA polymerase II subunit A C-terminal domain phosphatase</fullName>
        <ecNumber evidence="6">3.1.3.16</ecNumber>
    </recommendedName>
</protein>
<dbReference type="InterPro" id="IPR036420">
    <property type="entry name" value="BRCT_dom_sf"/>
</dbReference>
<gene>
    <name evidence="10" type="ORF">DFH94DRAFT_418799</name>
</gene>
<dbReference type="SMART" id="SM00292">
    <property type="entry name" value="BRCT"/>
    <property type="match status" value="1"/>
</dbReference>
<evidence type="ECO:0000256" key="6">
    <source>
        <dbReference type="RuleBase" id="RU366066"/>
    </source>
</evidence>
<evidence type="ECO:0000259" key="8">
    <source>
        <dbReference type="PROSITE" id="PS50172"/>
    </source>
</evidence>
<dbReference type="InterPro" id="IPR011947">
    <property type="entry name" value="FCP1_euk"/>
</dbReference>
<comment type="subcellular location">
    <subcellularLocation>
        <location evidence="1 6">Nucleus</location>
    </subcellularLocation>
</comment>
<feature type="compositionally biased region" description="Polar residues" evidence="7">
    <location>
        <begin position="467"/>
        <end position="488"/>
    </location>
</feature>
<dbReference type="InterPro" id="IPR001357">
    <property type="entry name" value="BRCT_dom"/>
</dbReference>
<keyword evidence="11" id="KW-1185">Reference proteome</keyword>
<comment type="caution">
    <text evidence="10">The sequence shown here is derived from an EMBL/GenBank/DDBJ whole genome shotgun (WGS) entry which is preliminary data.</text>
</comment>
<feature type="domain" description="BRCT" evidence="8">
    <location>
        <begin position="561"/>
        <end position="654"/>
    </location>
</feature>
<comment type="catalytic activity">
    <reaction evidence="4 6">
        <text>O-phospho-L-seryl-[protein] + H2O = L-seryl-[protein] + phosphate</text>
        <dbReference type="Rhea" id="RHEA:20629"/>
        <dbReference type="Rhea" id="RHEA-COMP:9863"/>
        <dbReference type="Rhea" id="RHEA-COMP:11604"/>
        <dbReference type="ChEBI" id="CHEBI:15377"/>
        <dbReference type="ChEBI" id="CHEBI:29999"/>
        <dbReference type="ChEBI" id="CHEBI:43474"/>
        <dbReference type="ChEBI" id="CHEBI:83421"/>
        <dbReference type="EC" id="3.1.3.16"/>
    </reaction>
</comment>
<dbReference type="EMBL" id="WHVB01000006">
    <property type="protein sequence ID" value="KAF8482049.1"/>
    <property type="molecule type" value="Genomic_DNA"/>
</dbReference>
<feature type="compositionally biased region" description="Low complexity" evidence="7">
    <location>
        <begin position="661"/>
        <end position="681"/>
    </location>
</feature>